<dbReference type="OrthoDB" id="798692at2"/>
<name>A0A4Q7MFG2_9BACT</name>
<feature type="domain" description="Polymerase beta nucleotidyltransferase" evidence="1">
    <location>
        <begin position="19"/>
        <end position="98"/>
    </location>
</feature>
<sequence>MQLSIQDRLLLQQFFAGIPVKRAYLFGSMARGEADSKSDIDILVELDHSQPIGMKFFIYQSDLEELLHKKVDLVTTEGLSHLVKPYIDKDKILIYERTAHRDSEIYLFMNISQSIPTWYGK</sequence>
<organism evidence="2 3">
    <name type="scientific">Pseudobacter ginsenosidimutans</name>
    <dbReference type="NCBI Taxonomy" id="661488"/>
    <lineage>
        <taxon>Bacteria</taxon>
        <taxon>Pseudomonadati</taxon>
        <taxon>Bacteroidota</taxon>
        <taxon>Chitinophagia</taxon>
        <taxon>Chitinophagales</taxon>
        <taxon>Chitinophagaceae</taxon>
        <taxon>Pseudobacter</taxon>
    </lineage>
</organism>
<dbReference type="InterPro" id="IPR052930">
    <property type="entry name" value="TA_antitoxin_MntA"/>
</dbReference>
<accession>A0A4Q7MFG2</accession>
<dbReference type="Proteomes" id="UP000293874">
    <property type="component" value="Unassembled WGS sequence"/>
</dbReference>
<evidence type="ECO:0000313" key="3">
    <source>
        <dbReference type="Proteomes" id="UP000293874"/>
    </source>
</evidence>
<dbReference type="PANTHER" id="PTHR43852:SF2">
    <property type="entry name" value="PROTEIN ADENYLYLTRANSFERASE MNTA"/>
    <property type="match status" value="1"/>
</dbReference>
<comment type="caution">
    <text evidence="2">The sequence shown here is derived from an EMBL/GenBank/DDBJ whole genome shotgun (WGS) entry which is preliminary data.</text>
</comment>
<protein>
    <recommendedName>
        <fullName evidence="1">Polymerase beta nucleotidyltransferase domain-containing protein</fullName>
    </recommendedName>
</protein>
<dbReference type="InterPro" id="IPR043519">
    <property type="entry name" value="NT_sf"/>
</dbReference>
<dbReference type="CDD" id="cd05403">
    <property type="entry name" value="NT_KNTase_like"/>
    <property type="match status" value="1"/>
</dbReference>
<evidence type="ECO:0000313" key="2">
    <source>
        <dbReference type="EMBL" id="RZS66906.1"/>
    </source>
</evidence>
<reference evidence="2 3" key="1">
    <citation type="submission" date="2019-02" db="EMBL/GenBank/DDBJ databases">
        <title>Genomic Encyclopedia of Type Strains, Phase IV (KMG-IV): sequencing the most valuable type-strain genomes for metagenomic binning, comparative biology and taxonomic classification.</title>
        <authorList>
            <person name="Goeker M."/>
        </authorList>
    </citation>
    <scope>NUCLEOTIDE SEQUENCE [LARGE SCALE GENOMIC DNA]</scope>
    <source>
        <strain evidence="2 3">DSM 18116</strain>
    </source>
</reference>
<dbReference type="EMBL" id="SGXA01000004">
    <property type="protein sequence ID" value="RZS66906.1"/>
    <property type="molecule type" value="Genomic_DNA"/>
</dbReference>
<dbReference type="Gene3D" id="3.30.460.10">
    <property type="entry name" value="Beta Polymerase, domain 2"/>
    <property type="match status" value="1"/>
</dbReference>
<dbReference type="AlphaFoldDB" id="A0A4Q7MFG2"/>
<proteinExistence type="predicted"/>
<dbReference type="InterPro" id="IPR041633">
    <property type="entry name" value="Polbeta"/>
</dbReference>
<evidence type="ECO:0000259" key="1">
    <source>
        <dbReference type="Pfam" id="PF18765"/>
    </source>
</evidence>
<gene>
    <name evidence="2" type="ORF">EV199_5290</name>
</gene>
<dbReference type="RefSeq" id="WP_130543800.1">
    <property type="nucleotide sequence ID" value="NZ_CP042431.1"/>
</dbReference>
<dbReference type="PANTHER" id="PTHR43852">
    <property type="entry name" value="NUCLEOTIDYLTRANSFERASE"/>
    <property type="match status" value="1"/>
</dbReference>
<dbReference type="Pfam" id="PF18765">
    <property type="entry name" value="Polbeta"/>
    <property type="match status" value="1"/>
</dbReference>
<dbReference type="SUPFAM" id="SSF81301">
    <property type="entry name" value="Nucleotidyltransferase"/>
    <property type="match status" value="1"/>
</dbReference>
<keyword evidence="3" id="KW-1185">Reference proteome</keyword>